<feature type="compositionally biased region" description="Basic and acidic residues" evidence="1">
    <location>
        <begin position="202"/>
        <end position="211"/>
    </location>
</feature>
<sequence>MCIIQVRIYTMEDGKEQRVEQVQKCEKARRGLPCDEVTTTEIRAQVLEIKPPGSTRSSRSTSSDIIKVQDRHGRDREYRRLSSRREGKRPVRDRDDRLPSAISPVSPRAMHTEEVRPPAPSPPRPAGNHYHPLNTRCPRDDCPMTHVSFDVEERTPTSSTKYKHEARRQQPGSSKTVTIEVPRNPQPIVPILQSPRPGKKAFKPDHDRHDSAVGLPSNRNADRAGDLDAQLRAQDLEQQRRRLAQSESQRLRAEAHEQALLAQLELDRARARESARNDSRERQRQARLAAEAAYDNAQRLQQESQADAEHERRVQGEARDRERERRANQRPHSVEVRSPLRPALTAGSPISPRVNRTTIIHQTRPGAVTTPSQQQSPGNQIIQREQDRWEREQSGRPAIDDPLSDDPWRSDNVVREWANGEEAPRRGHRRQYHGSERR</sequence>
<feature type="compositionally biased region" description="Basic and acidic residues" evidence="1">
    <location>
        <begin position="271"/>
        <end position="284"/>
    </location>
</feature>
<dbReference type="EMBL" id="CP051142">
    <property type="protein sequence ID" value="QIX01228.1"/>
    <property type="molecule type" value="Genomic_DNA"/>
</dbReference>
<dbReference type="Proteomes" id="UP000503462">
    <property type="component" value="Chromosome 4"/>
</dbReference>
<evidence type="ECO:0000313" key="3">
    <source>
        <dbReference type="Proteomes" id="UP000503462"/>
    </source>
</evidence>
<accession>A0A6H0Y2Z8</accession>
<dbReference type="AlphaFoldDB" id="A0A6H0Y2Z8"/>
<keyword evidence="3" id="KW-1185">Reference proteome</keyword>
<feature type="compositionally biased region" description="Basic and acidic residues" evidence="1">
    <location>
        <begin position="384"/>
        <end position="394"/>
    </location>
</feature>
<feature type="compositionally biased region" description="Polar residues" evidence="1">
    <location>
        <begin position="369"/>
        <end position="383"/>
    </location>
</feature>
<gene>
    <name evidence="2" type="ORF">AMS68_006745</name>
</gene>
<organism evidence="2 3">
    <name type="scientific">Peltaster fructicola</name>
    <dbReference type="NCBI Taxonomy" id="286661"/>
    <lineage>
        <taxon>Eukaryota</taxon>
        <taxon>Fungi</taxon>
        <taxon>Dikarya</taxon>
        <taxon>Ascomycota</taxon>
        <taxon>Pezizomycotina</taxon>
        <taxon>Dothideomycetes</taxon>
        <taxon>Dothideomycetes incertae sedis</taxon>
        <taxon>Peltaster</taxon>
    </lineage>
</organism>
<feature type="compositionally biased region" description="Basic and acidic residues" evidence="1">
    <location>
        <begin position="307"/>
        <end position="335"/>
    </location>
</feature>
<reference evidence="2 3" key="1">
    <citation type="journal article" date="2016" name="Sci. Rep.">
        <title>Peltaster fructicola genome reveals evolution from an invasive phytopathogen to an ectophytic parasite.</title>
        <authorList>
            <person name="Xu C."/>
            <person name="Chen H."/>
            <person name="Gleason M.L."/>
            <person name="Xu J.R."/>
            <person name="Liu H."/>
            <person name="Zhang R."/>
            <person name="Sun G."/>
        </authorList>
    </citation>
    <scope>NUCLEOTIDE SEQUENCE [LARGE SCALE GENOMIC DNA]</scope>
    <source>
        <strain evidence="2 3">LNHT1506</strain>
    </source>
</reference>
<name>A0A6H0Y2Z8_9PEZI</name>
<proteinExistence type="predicted"/>
<protein>
    <submittedName>
        <fullName evidence="2">Uncharacterized protein</fullName>
    </submittedName>
</protein>
<feature type="compositionally biased region" description="Low complexity" evidence="1">
    <location>
        <begin position="54"/>
        <end position="63"/>
    </location>
</feature>
<feature type="region of interest" description="Disordered" evidence="1">
    <location>
        <begin position="47"/>
        <end position="225"/>
    </location>
</feature>
<evidence type="ECO:0000313" key="2">
    <source>
        <dbReference type="EMBL" id="QIX01228.1"/>
    </source>
</evidence>
<feature type="compositionally biased region" description="Basic and acidic residues" evidence="1">
    <location>
        <begin position="137"/>
        <end position="155"/>
    </location>
</feature>
<evidence type="ECO:0000256" key="1">
    <source>
        <dbReference type="SAM" id="MobiDB-lite"/>
    </source>
</evidence>
<feature type="region of interest" description="Disordered" evidence="1">
    <location>
        <begin position="271"/>
        <end position="438"/>
    </location>
</feature>
<feature type="compositionally biased region" description="Basic and acidic residues" evidence="1">
    <location>
        <begin position="67"/>
        <end position="98"/>
    </location>
</feature>